<accession>A0A931C9W1</accession>
<dbReference type="Gene3D" id="3.30.460.40">
    <property type="match status" value="1"/>
</dbReference>
<proteinExistence type="predicted"/>
<dbReference type="GO" id="GO:0016779">
    <property type="term" value="F:nucleotidyltransferase activity"/>
    <property type="evidence" value="ECO:0007669"/>
    <property type="project" value="UniProtKB-KW"/>
</dbReference>
<sequence length="174" mass="19204">MEIDLDNRQLAAIGEVVDLAQRLNVRVWLRGGWAMDFFLGEVTRPHTDIDWFAYHDEAPQLATALIEHGYTLAPEPPSRVQQLDLSRDDVEHSFALLATDSTGRPVVAGGPWAGSPWPHGMLAGPSPILAGIRCPVVEPHAQIEIKQMMPVWVPGRPRRPKDAADIARLQAALK</sequence>
<dbReference type="Pfam" id="PF10706">
    <property type="entry name" value="Aminoglyc_resit"/>
    <property type="match status" value="1"/>
</dbReference>
<dbReference type="RefSeq" id="WP_196412819.1">
    <property type="nucleotide sequence ID" value="NZ_JADQTO010000003.1"/>
</dbReference>
<protein>
    <submittedName>
        <fullName evidence="1">Aminoglycoside adenylyltransferase</fullName>
    </submittedName>
</protein>
<comment type="caution">
    <text evidence="1">The sequence shown here is derived from an EMBL/GenBank/DDBJ whole genome shotgun (WGS) entry which is preliminary data.</text>
</comment>
<evidence type="ECO:0000313" key="2">
    <source>
        <dbReference type="Proteomes" id="UP000598146"/>
    </source>
</evidence>
<reference evidence="1" key="1">
    <citation type="submission" date="2020-11" db="EMBL/GenBank/DDBJ databases">
        <title>Isolation and identification of active actinomycetes.</title>
        <authorList>
            <person name="Sun X."/>
        </authorList>
    </citation>
    <scope>NUCLEOTIDE SEQUENCE</scope>
    <source>
        <strain evidence="1">NEAU-A11</strain>
    </source>
</reference>
<gene>
    <name evidence="1" type="ORF">I4J89_05915</name>
</gene>
<keyword evidence="1" id="KW-0548">Nucleotidyltransferase</keyword>
<keyword evidence="2" id="KW-1185">Reference proteome</keyword>
<keyword evidence="1" id="KW-0808">Transferase</keyword>
<evidence type="ECO:0000313" key="1">
    <source>
        <dbReference type="EMBL" id="MBG0560995.1"/>
    </source>
</evidence>
<organism evidence="1 2">
    <name type="scientific">Actinoplanes aureus</name>
    <dbReference type="NCBI Taxonomy" id="2792083"/>
    <lineage>
        <taxon>Bacteria</taxon>
        <taxon>Bacillati</taxon>
        <taxon>Actinomycetota</taxon>
        <taxon>Actinomycetes</taxon>
        <taxon>Micromonosporales</taxon>
        <taxon>Micromonosporaceae</taxon>
        <taxon>Actinoplanes</taxon>
    </lineage>
</organism>
<dbReference type="InterPro" id="IPR019646">
    <property type="entry name" value="Aminoglyc_AdlTrfase"/>
</dbReference>
<dbReference type="Proteomes" id="UP000598146">
    <property type="component" value="Unassembled WGS sequence"/>
</dbReference>
<dbReference type="EMBL" id="JADQTO010000003">
    <property type="protein sequence ID" value="MBG0560995.1"/>
    <property type="molecule type" value="Genomic_DNA"/>
</dbReference>
<name>A0A931C9W1_9ACTN</name>
<dbReference type="AlphaFoldDB" id="A0A931C9W1"/>